<dbReference type="PANTHER" id="PTHR24303">
    <property type="entry name" value="HEME-BINDING MONOOXYGENASE FAMILY"/>
    <property type="match status" value="1"/>
</dbReference>
<evidence type="ECO:0000313" key="9">
    <source>
        <dbReference type="Proteomes" id="UP000789706"/>
    </source>
</evidence>
<dbReference type="GO" id="GO:0016705">
    <property type="term" value="F:oxidoreductase activity, acting on paired donors, with incorporation or reduction of molecular oxygen"/>
    <property type="evidence" value="ECO:0007669"/>
    <property type="project" value="InterPro"/>
</dbReference>
<dbReference type="CDD" id="cd00302">
    <property type="entry name" value="cytochrome_P450"/>
    <property type="match status" value="1"/>
</dbReference>
<keyword evidence="3 7" id="KW-0560">Oxidoreductase</keyword>
<evidence type="ECO:0000256" key="6">
    <source>
        <dbReference type="PIRSR" id="PIRSR602401-1"/>
    </source>
</evidence>
<dbReference type="Gene3D" id="1.10.630.10">
    <property type="entry name" value="Cytochrome P450"/>
    <property type="match status" value="1"/>
</dbReference>
<evidence type="ECO:0000256" key="3">
    <source>
        <dbReference type="ARBA" id="ARBA00023002"/>
    </source>
</evidence>
<gene>
    <name evidence="8" type="ORF">DEBURN_LOCUS7291</name>
</gene>
<dbReference type="PROSITE" id="PS00086">
    <property type="entry name" value="CYTOCHROME_P450"/>
    <property type="match status" value="1"/>
</dbReference>
<dbReference type="InterPro" id="IPR036396">
    <property type="entry name" value="Cyt_P450_sf"/>
</dbReference>
<name>A0A9N9B6C0_9GLOM</name>
<dbReference type="Pfam" id="PF00067">
    <property type="entry name" value="p450"/>
    <property type="match status" value="1"/>
</dbReference>
<dbReference type="InterPro" id="IPR017972">
    <property type="entry name" value="Cyt_P450_CS"/>
</dbReference>
<dbReference type="PRINTS" id="PR00463">
    <property type="entry name" value="EP450I"/>
</dbReference>
<dbReference type="GO" id="GO:0004497">
    <property type="term" value="F:monooxygenase activity"/>
    <property type="evidence" value="ECO:0007669"/>
    <property type="project" value="UniProtKB-KW"/>
</dbReference>
<comment type="cofactor">
    <cofactor evidence="1 6">
        <name>heme</name>
        <dbReference type="ChEBI" id="CHEBI:30413"/>
    </cofactor>
</comment>
<comment type="caution">
    <text evidence="8">The sequence shown here is derived from an EMBL/GenBank/DDBJ whole genome shotgun (WGS) entry which is preliminary data.</text>
</comment>
<protein>
    <submittedName>
        <fullName evidence="8">5590_t:CDS:1</fullName>
    </submittedName>
</protein>
<dbReference type="OrthoDB" id="1470350at2759"/>
<dbReference type="AlphaFoldDB" id="A0A9N9B6C0"/>
<keyword evidence="9" id="KW-1185">Reference proteome</keyword>
<evidence type="ECO:0000256" key="2">
    <source>
        <dbReference type="ARBA" id="ARBA00022723"/>
    </source>
</evidence>
<accession>A0A9N9B6C0</accession>
<dbReference type="GO" id="GO:0005506">
    <property type="term" value="F:iron ion binding"/>
    <property type="evidence" value="ECO:0007669"/>
    <property type="project" value="InterPro"/>
</dbReference>
<evidence type="ECO:0000256" key="4">
    <source>
        <dbReference type="ARBA" id="ARBA00023004"/>
    </source>
</evidence>
<dbReference type="InterPro" id="IPR002401">
    <property type="entry name" value="Cyt_P450_E_grp-I"/>
</dbReference>
<keyword evidence="5 7" id="KW-0503">Monooxygenase</keyword>
<proteinExistence type="inferred from homology"/>
<feature type="binding site" description="axial binding residue" evidence="6">
    <location>
        <position position="73"/>
    </location>
    <ligand>
        <name>heme</name>
        <dbReference type="ChEBI" id="CHEBI:30413"/>
    </ligand>
    <ligandPart>
        <name>Fe</name>
        <dbReference type="ChEBI" id="CHEBI:18248"/>
    </ligandPart>
</feature>
<keyword evidence="2 6" id="KW-0479">Metal-binding</keyword>
<keyword evidence="4 6" id="KW-0408">Iron</keyword>
<evidence type="ECO:0000256" key="7">
    <source>
        <dbReference type="RuleBase" id="RU000461"/>
    </source>
</evidence>
<dbReference type="EMBL" id="CAJVPK010000859">
    <property type="protein sequence ID" value="CAG8554936.1"/>
    <property type="molecule type" value="Genomic_DNA"/>
</dbReference>
<comment type="similarity">
    <text evidence="7">Belongs to the cytochrome P450 family.</text>
</comment>
<keyword evidence="6 7" id="KW-0349">Heme</keyword>
<dbReference type="GO" id="GO:0020037">
    <property type="term" value="F:heme binding"/>
    <property type="evidence" value="ECO:0007669"/>
    <property type="project" value="InterPro"/>
</dbReference>
<dbReference type="SUPFAM" id="SSF48264">
    <property type="entry name" value="Cytochrome P450"/>
    <property type="match status" value="1"/>
</dbReference>
<dbReference type="PANTHER" id="PTHR24303:SF31">
    <property type="entry name" value="CYTOCHROME P450 307A1-RELATED"/>
    <property type="match status" value="1"/>
</dbReference>
<dbReference type="Proteomes" id="UP000789706">
    <property type="component" value="Unassembled WGS sequence"/>
</dbReference>
<evidence type="ECO:0000256" key="1">
    <source>
        <dbReference type="ARBA" id="ARBA00001971"/>
    </source>
</evidence>
<reference evidence="8" key="1">
    <citation type="submission" date="2021-06" db="EMBL/GenBank/DDBJ databases">
        <authorList>
            <person name="Kallberg Y."/>
            <person name="Tangrot J."/>
            <person name="Rosling A."/>
        </authorList>
    </citation>
    <scope>NUCLEOTIDE SEQUENCE</scope>
    <source>
        <strain evidence="8">AZ414A</strain>
    </source>
</reference>
<evidence type="ECO:0000256" key="5">
    <source>
        <dbReference type="ARBA" id="ARBA00023033"/>
    </source>
</evidence>
<organism evidence="8 9">
    <name type="scientific">Diversispora eburnea</name>
    <dbReference type="NCBI Taxonomy" id="1213867"/>
    <lineage>
        <taxon>Eukaryota</taxon>
        <taxon>Fungi</taxon>
        <taxon>Fungi incertae sedis</taxon>
        <taxon>Mucoromycota</taxon>
        <taxon>Glomeromycotina</taxon>
        <taxon>Glomeromycetes</taxon>
        <taxon>Diversisporales</taxon>
        <taxon>Diversisporaceae</taxon>
        <taxon>Diversispora</taxon>
    </lineage>
</organism>
<sequence length="129" mass="14791">MPVIPSVFRMASKDDIVAGMKWKAGQTFFVHTHAIQMNPKHWPEPEKFDPDRFMKNSIEKNTLIPFGGGVRMCPGRHLAETGLKVLMVLVFRNFDVSLVNPDAPLHKIYSLANHCEKLQVYIKPREFNT</sequence>
<evidence type="ECO:0000313" key="8">
    <source>
        <dbReference type="EMBL" id="CAG8554936.1"/>
    </source>
</evidence>
<dbReference type="InterPro" id="IPR001128">
    <property type="entry name" value="Cyt_P450"/>
</dbReference>